<organism evidence="8 9">
    <name type="scientific">Fonsecaea erecta</name>
    <dbReference type="NCBI Taxonomy" id="1367422"/>
    <lineage>
        <taxon>Eukaryota</taxon>
        <taxon>Fungi</taxon>
        <taxon>Dikarya</taxon>
        <taxon>Ascomycota</taxon>
        <taxon>Pezizomycotina</taxon>
        <taxon>Eurotiomycetes</taxon>
        <taxon>Chaetothyriomycetidae</taxon>
        <taxon>Chaetothyriales</taxon>
        <taxon>Herpotrichiellaceae</taxon>
        <taxon>Fonsecaea</taxon>
    </lineage>
</organism>
<keyword evidence="6" id="KW-0539">Nucleus</keyword>
<keyword evidence="3" id="KW-0227">DNA damage</keyword>
<keyword evidence="4" id="KW-0238">DNA-binding</keyword>
<protein>
    <submittedName>
        <fullName evidence="8">Uncharacterized protein</fullName>
    </submittedName>
</protein>
<dbReference type="GO" id="GO:0031297">
    <property type="term" value="P:replication fork processing"/>
    <property type="evidence" value="ECO:0007669"/>
    <property type="project" value="TreeGrafter"/>
</dbReference>
<sequence length="272" mass="29703">MAPSTAFQKTKSGGRTFSPPRPGGKSKVTTKSTKEKGAAARHSLGAMGNSKVHKQQQQRKPKAGQRPKPRKPARRGDAGTMRAILRAGGDSDSEEEEEDDDDDHGGGAEDENLDDEEDEDDDEDGNDDEAQEDENESEEEEASLAHDHDLNLSSPEPDFILAEVSTTTTGGRRTNTTSSPFSSTDPPIPLPLVHRIMHAHFSRPEQTSISSDARQLVGKYVEIFVKEAIRRCVDDKRERAAHGTGDDAVVGDTGWLEVEDLERVGVQLCLDF</sequence>
<dbReference type="GO" id="GO:0051382">
    <property type="term" value="P:kinetochore assembly"/>
    <property type="evidence" value="ECO:0007669"/>
    <property type="project" value="InterPro"/>
</dbReference>
<evidence type="ECO:0000313" key="9">
    <source>
        <dbReference type="Proteomes" id="UP000078343"/>
    </source>
</evidence>
<comment type="caution">
    <text evidence="8">The sequence shown here is derived from an EMBL/GenBank/DDBJ whole genome shotgun (WGS) entry which is preliminary data.</text>
</comment>
<dbReference type="Proteomes" id="UP000078343">
    <property type="component" value="Unassembled WGS sequence"/>
</dbReference>
<dbReference type="OrthoDB" id="2500381at2759"/>
<dbReference type="GO" id="GO:0000712">
    <property type="term" value="P:resolution of meiotic recombination intermediates"/>
    <property type="evidence" value="ECO:0007669"/>
    <property type="project" value="TreeGrafter"/>
</dbReference>
<evidence type="ECO:0000256" key="6">
    <source>
        <dbReference type="ARBA" id="ARBA00023242"/>
    </source>
</evidence>
<evidence type="ECO:0000313" key="8">
    <source>
        <dbReference type="EMBL" id="OAP64410.1"/>
    </source>
</evidence>
<keyword evidence="5" id="KW-0234">DNA repair</keyword>
<dbReference type="GO" id="GO:0006281">
    <property type="term" value="P:DNA repair"/>
    <property type="evidence" value="ECO:0007669"/>
    <property type="project" value="UniProtKB-KW"/>
</dbReference>
<evidence type="ECO:0000256" key="4">
    <source>
        <dbReference type="ARBA" id="ARBA00023125"/>
    </source>
</evidence>
<dbReference type="SUPFAM" id="SSF47113">
    <property type="entry name" value="Histone-fold"/>
    <property type="match status" value="1"/>
</dbReference>
<proteinExistence type="inferred from homology"/>
<evidence type="ECO:0000256" key="5">
    <source>
        <dbReference type="ARBA" id="ARBA00023204"/>
    </source>
</evidence>
<dbReference type="Gene3D" id="1.10.20.10">
    <property type="entry name" value="Histone, subunit A"/>
    <property type="match status" value="1"/>
</dbReference>
<dbReference type="GO" id="GO:0071821">
    <property type="term" value="C:FANCM-MHF complex"/>
    <property type="evidence" value="ECO:0007669"/>
    <property type="project" value="TreeGrafter"/>
</dbReference>
<dbReference type="RefSeq" id="XP_018697777.1">
    <property type="nucleotide sequence ID" value="XM_018831898.1"/>
</dbReference>
<evidence type="ECO:0000256" key="3">
    <source>
        <dbReference type="ARBA" id="ARBA00022763"/>
    </source>
</evidence>
<comment type="similarity">
    <text evidence="2">Belongs to the CENP-X/MHF2 family.</text>
</comment>
<evidence type="ECO:0000256" key="2">
    <source>
        <dbReference type="ARBA" id="ARBA00009359"/>
    </source>
</evidence>
<dbReference type="AlphaFoldDB" id="A0A178ZX53"/>
<gene>
    <name evidence="8" type="ORF">AYL99_00382</name>
</gene>
<feature type="compositionally biased region" description="Acidic residues" evidence="7">
    <location>
        <begin position="91"/>
        <end position="142"/>
    </location>
</feature>
<comment type="subcellular location">
    <subcellularLocation>
        <location evidence="1">Nucleus</location>
    </subcellularLocation>
</comment>
<dbReference type="InterPro" id="IPR018552">
    <property type="entry name" value="CENP-X"/>
</dbReference>
<feature type="region of interest" description="Disordered" evidence="7">
    <location>
        <begin position="1"/>
        <end position="187"/>
    </location>
</feature>
<dbReference type="PANTHER" id="PTHR28680:SF1">
    <property type="entry name" value="CENTROMERE PROTEIN X"/>
    <property type="match status" value="1"/>
</dbReference>
<feature type="compositionally biased region" description="Low complexity" evidence="7">
    <location>
        <begin position="165"/>
        <end position="185"/>
    </location>
</feature>
<evidence type="ECO:0000256" key="7">
    <source>
        <dbReference type="SAM" id="MobiDB-lite"/>
    </source>
</evidence>
<dbReference type="GeneID" id="30004552"/>
<name>A0A178ZX53_9EURO</name>
<accession>A0A178ZX53</accession>
<dbReference type="CDD" id="cd22921">
    <property type="entry name" value="HFD_CENP-X"/>
    <property type="match status" value="1"/>
</dbReference>
<dbReference type="PANTHER" id="PTHR28680">
    <property type="entry name" value="CENTROMERE PROTEIN X"/>
    <property type="match status" value="1"/>
</dbReference>
<reference evidence="8 9" key="1">
    <citation type="submission" date="2016-04" db="EMBL/GenBank/DDBJ databases">
        <title>Draft genome of Fonsecaea erecta CBS 125763.</title>
        <authorList>
            <person name="Weiss V.A."/>
            <person name="Vicente V.A."/>
            <person name="Raittz R.T."/>
            <person name="Moreno L.F."/>
            <person name="De Souza E.M."/>
            <person name="Pedrosa F.O."/>
            <person name="Steffens M.B."/>
            <person name="Faoro H."/>
            <person name="Tadra-Sfeir M.Z."/>
            <person name="Najafzadeh M.J."/>
            <person name="Felipe M.S."/>
            <person name="Teixeira M."/>
            <person name="Sun J."/>
            <person name="Xi L."/>
            <person name="Gomes R."/>
            <person name="De Azevedo C.M."/>
            <person name="Salgado C.G."/>
            <person name="Da Silva M.B."/>
            <person name="Nascimento M.F."/>
            <person name="Queiroz-Telles F."/>
            <person name="Attili D.S."/>
            <person name="Gorbushina A."/>
        </authorList>
    </citation>
    <scope>NUCLEOTIDE SEQUENCE [LARGE SCALE GENOMIC DNA]</scope>
    <source>
        <strain evidence="8 9">CBS 125763</strain>
    </source>
</reference>
<dbReference type="Pfam" id="PF09415">
    <property type="entry name" value="CENP-X"/>
    <property type="match status" value="1"/>
</dbReference>
<feature type="compositionally biased region" description="Polar residues" evidence="7">
    <location>
        <begin position="1"/>
        <end position="15"/>
    </location>
</feature>
<keyword evidence="9" id="KW-1185">Reference proteome</keyword>
<dbReference type="GO" id="GO:0046982">
    <property type="term" value="F:protein heterodimerization activity"/>
    <property type="evidence" value="ECO:0007669"/>
    <property type="project" value="InterPro"/>
</dbReference>
<dbReference type="InterPro" id="IPR009072">
    <property type="entry name" value="Histone-fold"/>
</dbReference>
<dbReference type="GO" id="GO:0003677">
    <property type="term" value="F:DNA binding"/>
    <property type="evidence" value="ECO:0007669"/>
    <property type="project" value="UniProtKB-KW"/>
</dbReference>
<evidence type="ECO:0000256" key="1">
    <source>
        <dbReference type="ARBA" id="ARBA00004123"/>
    </source>
</evidence>
<dbReference type="EMBL" id="LVYI01000001">
    <property type="protein sequence ID" value="OAP64410.1"/>
    <property type="molecule type" value="Genomic_DNA"/>
</dbReference>
<feature type="compositionally biased region" description="Basic residues" evidence="7">
    <location>
        <begin position="51"/>
        <end position="73"/>
    </location>
</feature>